<reference evidence="1" key="1">
    <citation type="journal article" date="2021" name="Environ. Microbiol.">
        <title>Gene family expansions and transcriptome signatures uncover fungal adaptations to wood decay.</title>
        <authorList>
            <person name="Hage H."/>
            <person name="Miyauchi S."/>
            <person name="Viragh M."/>
            <person name="Drula E."/>
            <person name="Min B."/>
            <person name="Chaduli D."/>
            <person name="Navarro D."/>
            <person name="Favel A."/>
            <person name="Norest M."/>
            <person name="Lesage-Meessen L."/>
            <person name="Balint B."/>
            <person name="Merenyi Z."/>
            <person name="de Eugenio L."/>
            <person name="Morin E."/>
            <person name="Martinez A.T."/>
            <person name="Baldrian P."/>
            <person name="Stursova M."/>
            <person name="Martinez M.J."/>
            <person name="Novotny C."/>
            <person name="Magnuson J.K."/>
            <person name="Spatafora J.W."/>
            <person name="Maurice S."/>
            <person name="Pangilinan J."/>
            <person name="Andreopoulos W."/>
            <person name="LaButti K."/>
            <person name="Hundley H."/>
            <person name="Na H."/>
            <person name="Kuo A."/>
            <person name="Barry K."/>
            <person name="Lipzen A."/>
            <person name="Henrissat B."/>
            <person name="Riley R."/>
            <person name="Ahrendt S."/>
            <person name="Nagy L.G."/>
            <person name="Grigoriev I.V."/>
            <person name="Martin F."/>
            <person name="Rosso M.N."/>
        </authorList>
    </citation>
    <scope>NUCLEOTIDE SEQUENCE</scope>
    <source>
        <strain evidence="1">CBS 384.51</strain>
    </source>
</reference>
<name>A0ACB8TS40_9APHY</name>
<dbReference type="EMBL" id="MU274938">
    <property type="protein sequence ID" value="KAI0084811.1"/>
    <property type="molecule type" value="Genomic_DNA"/>
</dbReference>
<evidence type="ECO:0000313" key="1">
    <source>
        <dbReference type="EMBL" id="KAI0084811.1"/>
    </source>
</evidence>
<organism evidence="1 2">
    <name type="scientific">Irpex rosettiformis</name>
    <dbReference type="NCBI Taxonomy" id="378272"/>
    <lineage>
        <taxon>Eukaryota</taxon>
        <taxon>Fungi</taxon>
        <taxon>Dikarya</taxon>
        <taxon>Basidiomycota</taxon>
        <taxon>Agaricomycotina</taxon>
        <taxon>Agaricomycetes</taxon>
        <taxon>Polyporales</taxon>
        <taxon>Irpicaceae</taxon>
        <taxon>Irpex</taxon>
    </lineage>
</organism>
<sequence length="172" mass="18833">MPPSPIRLIPKISRLERPPPAITAILKLRTSRPPAISYRPAHHHCFPFGTSSLAVASHAVQWNAMNGHRPAPKGYSFPGVRGGGAQSMLPALKRFPTRDLRHIISFRHRSTISGMCHAPSIFAPTVPSSAQLFFSNLLALGVALRLQARCLISLEVGHNSGRCYQVHQIVPE</sequence>
<protein>
    <submittedName>
        <fullName evidence="1">Uncharacterized protein</fullName>
    </submittedName>
</protein>
<proteinExistence type="predicted"/>
<evidence type="ECO:0000313" key="2">
    <source>
        <dbReference type="Proteomes" id="UP001055072"/>
    </source>
</evidence>
<gene>
    <name evidence="1" type="ORF">BDY19DRAFT_478466</name>
</gene>
<comment type="caution">
    <text evidence="1">The sequence shown here is derived from an EMBL/GenBank/DDBJ whole genome shotgun (WGS) entry which is preliminary data.</text>
</comment>
<keyword evidence="2" id="KW-1185">Reference proteome</keyword>
<dbReference type="Proteomes" id="UP001055072">
    <property type="component" value="Unassembled WGS sequence"/>
</dbReference>
<accession>A0ACB8TS40</accession>